<evidence type="ECO:0000313" key="3">
    <source>
        <dbReference type="Proteomes" id="UP000189735"/>
    </source>
</evidence>
<feature type="signal peptide" evidence="1">
    <location>
        <begin position="1"/>
        <end position="27"/>
    </location>
</feature>
<evidence type="ECO:0000256" key="1">
    <source>
        <dbReference type="SAM" id="SignalP"/>
    </source>
</evidence>
<protein>
    <recommendedName>
        <fullName evidence="4">MspA protein</fullName>
    </recommendedName>
</protein>
<organism evidence="2 3">
    <name type="scientific">Agreia bicolorata</name>
    <dbReference type="NCBI Taxonomy" id="110935"/>
    <lineage>
        <taxon>Bacteria</taxon>
        <taxon>Bacillati</taxon>
        <taxon>Actinomycetota</taxon>
        <taxon>Actinomycetes</taxon>
        <taxon>Micrococcales</taxon>
        <taxon>Microbacteriaceae</taxon>
        <taxon>Agreia</taxon>
    </lineage>
</organism>
<keyword evidence="1" id="KW-0732">Signal</keyword>
<dbReference type="EMBL" id="FUYG01000002">
    <property type="protein sequence ID" value="SKA87098.1"/>
    <property type="molecule type" value="Genomic_DNA"/>
</dbReference>
<dbReference type="RefSeq" id="WP_078713581.1">
    <property type="nucleotide sequence ID" value="NZ_FUYG01000002.1"/>
</dbReference>
<dbReference type="AlphaFoldDB" id="A0A1T4XD69"/>
<reference evidence="3" key="1">
    <citation type="submission" date="2017-02" db="EMBL/GenBank/DDBJ databases">
        <authorList>
            <person name="Varghese N."/>
            <person name="Submissions S."/>
        </authorList>
    </citation>
    <scope>NUCLEOTIDE SEQUENCE [LARGE SCALE GENOMIC DNA]</scope>
    <source>
        <strain evidence="3">VKM Ac-2052</strain>
    </source>
</reference>
<dbReference type="Proteomes" id="UP000189735">
    <property type="component" value="Unassembled WGS sequence"/>
</dbReference>
<name>A0A1T4XD69_9MICO</name>
<sequence>MRAISKSSIAVAVALCCVLAPATAANAADDPIVTPQSECYGSGPDIAVSNVSTVYVPGDFRAYGDGGAVLTISAGQSSTVSADVSVSGTVTEDAVVASASETIGVSLGVSQTVSQDVSGSYTVPDGLTAQYIELGAAGRAFDWSSATYNSNCVLIDSESGSAVAPTDSPYFYKSW</sequence>
<proteinExistence type="predicted"/>
<evidence type="ECO:0008006" key="4">
    <source>
        <dbReference type="Google" id="ProtNLM"/>
    </source>
</evidence>
<evidence type="ECO:0000313" key="2">
    <source>
        <dbReference type="EMBL" id="SKA87098.1"/>
    </source>
</evidence>
<accession>A0A1T4XD69</accession>
<gene>
    <name evidence="2" type="ORF">SAMN06295879_1031</name>
</gene>
<feature type="chain" id="PRO_5012459381" description="MspA protein" evidence="1">
    <location>
        <begin position="28"/>
        <end position="175"/>
    </location>
</feature>